<dbReference type="OrthoDB" id="4546644at2"/>
<sequence length="141" mass="15225">MRIDPTLQMVCTRYRERLGWPVVADPARNSARVFIGDLISALVVPADEARTVLSRALAADVRCAVFSDAIGSRWTFLVRPSYAPLCDHQVVRRGEHVALPSLPGVVLATGLRWVVEPQPLDALSDLGALTTAAAPLVAADR</sequence>
<accession>A0A563EFJ8</accession>
<evidence type="ECO:0000313" key="1">
    <source>
        <dbReference type="EMBL" id="TWP44042.1"/>
    </source>
</evidence>
<proteinExistence type="predicted"/>
<dbReference type="RefSeq" id="WP_146360939.1">
    <property type="nucleotide sequence ID" value="NZ_VOBR01000055.1"/>
</dbReference>
<dbReference type="Proteomes" id="UP000316639">
    <property type="component" value="Unassembled WGS sequence"/>
</dbReference>
<evidence type="ECO:0000313" key="2">
    <source>
        <dbReference type="Proteomes" id="UP000316639"/>
    </source>
</evidence>
<dbReference type="AlphaFoldDB" id="A0A563EFJ8"/>
<protein>
    <submittedName>
        <fullName evidence="1">Uncharacterized protein</fullName>
    </submittedName>
</protein>
<gene>
    <name evidence="1" type="ORF">FKR81_41685</name>
</gene>
<name>A0A563EFJ8_9PSEU</name>
<reference evidence="1 2" key="1">
    <citation type="submission" date="2019-07" db="EMBL/GenBank/DDBJ databases">
        <title>Lentzea xizangensis sp. nov., isolated from Qinghai-Tibetan Plateau Soils.</title>
        <authorList>
            <person name="Huang J."/>
        </authorList>
    </citation>
    <scope>NUCLEOTIDE SEQUENCE [LARGE SCALE GENOMIC DNA]</scope>
    <source>
        <strain evidence="1 2">FXJ1.1311</strain>
    </source>
</reference>
<keyword evidence="2" id="KW-1185">Reference proteome</keyword>
<comment type="caution">
    <text evidence="1">The sequence shown here is derived from an EMBL/GenBank/DDBJ whole genome shotgun (WGS) entry which is preliminary data.</text>
</comment>
<organism evidence="1 2">
    <name type="scientific">Lentzea tibetensis</name>
    <dbReference type="NCBI Taxonomy" id="2591470"/>
    <lineage>
        <taxon>Bacteria</taxon>
        <taxon>Bacillati</taxon>
        <taxon>Actinomycetota</taxon>
        <taxon>Actinomycetes</taxon>
        <taxon>Pseudonocardiales</taxon>
        <taxon>Pseudonocardiaceae</taxon>
        <taxon>Lentzea</taxon>
    </lineage>
</organism>
<dbReference type="EMBL" id="VOBR01000055">
    <property type="protein sequence ID" value="TWP44042.1"/>
    <property type="molecule type" value="Genomic_DNA"/>
</dbReference>